<dbReference type="Pfam" id="PF00069">
    <property type="entry name" value="Pkinase"/>
    <property type="match status" value="1"/>
</dbReference>
<evidence type="ECO:0000313" key="12">
    <source>
        <dbReference type="Proteomes" id="UP000516380"/>
    </source>
</evidence>
<evidence type="ECO:0000259" key="10">
    <source>
        <dbReference type="PROSITE" id="PS50011"/>
    </source>
</evidence>
<keyword evidence="5" id="KW-0418">Kinase</keyword>
<evidence type="ECO:0000256" key="6">
    <source>
        <dbReference type="ARBA" id="ARBA00022840"/>
    </source>
</evidence>
<reference evidence="11 12" key="1">
    <citation type="submission" date="2020-07" db="EMBL/GenBank/DDBJ databases">
        <title>Mycobacterium kansasii (former subtype) with zoonotic potential isolated from diseased indoor pet cat, Japan.</title>
        <authorList>
            <person name="Fukano H."/>
            <person name="Terazono T."/>
            <person name="Hoshino Y."/>
        </authorList>
    </citation>
    <scope>NUCLEOTIDE SEQUENCE [LARGE SCALE GENOMIC DNA]</scope>
    <source>
        <strain evidence="11 12">Kuro-I</strain>
    </source>
</reference>
<accession>A0A7G1IMM4</accession>
<evidence type="ECO:0000256" key="4">
    <source>
        <dbReference type="ARBA" id="ARBA00022741"/>
    </source>
</evidence>
<dbReference type="GO" id="GO:0080090">
    <property type="term" value="P:regulation of primary metabolic process"/>
    <property type="evidence" value="ECO:0007669"/>
    <property type="project" value="UniProtKB-ARBA"/>
</dbReference>
<keyword evidence="4 9" id="KW-0547">Nucleotide-binding</keyword>
<dbReference type="PANTHER" id="PTHR43289:SF6">
    <property type="entry name" value="SERINE_THREONINE-PROTEIN KINASE NEKL-3"/>
    <property type="match status" value="1"/>
</dbReference>
<name>A0A7G1IMM4_MYCKA</name>
<dbReference type="CDD" id="cd14014">
    <property type="entry name" value="STKc_PknB_like"/>
    <property type="match status" value="1"/>
</dbReference>
<dbReference type="Proteomes" id="UP000516380">
    <property type="component" value="Chromosome"/>
</dbReference>
<dbReference type="PANTHER" id="PTHR43289">
    <property type="entry name" value="MITOGEN-ACTIVATED PROTEIN KINASE KINASE KINASE 20-RELATED"/>
    <property type="match status" value="1"/>
</dbReference>
<dbReference type="Gene3D" id="1.10.510.10">
    <property type="entry name" value="Transferase(Phosphotransferase) domain 1"/>
    <property type="match status" value="1"/>
</dbReference>
<dbReference type="GO" id="GO:0005524">
    <property type="term" value="F:ATP binding"/>
    <property type="evidence" value="ECO:0007669"/>
    <property type="project" value="UniProtKB-UniRule"/>
</dbReference>
<organism evidence="11 12">
    <name type="scientific">Mycobacterium kansasii</name>
    <dbReference type="NCBI Taxonomy" id="1768"/>
    <lineage>
        <taxon>Bacteria</taxon>
        <taxon>Bacillati</taxon>
        <taxon>Actinomycetota</taxon>
        <taxon>Actinomycetes</taxon>
        <taxon>Mycobacteriales</taxon>
        <taxon>Mycobacteriaceae</taxon>
        <taxon>Mycobacterium</taxon>
    </lineage>
</organism>
<dbReference type="PROSITE" id="PS00107">
    <property type="entry name" value="PROTEIN_KINASE_ATP"/>
    <property type="match status" value="1"/>
</dbReference>
<evidence type="ECO:0000256" key="2">
    <source>
        <dbReference type="ARBA" id="ARBA00022527"/>
    </source>
</evidence>
<keyword evidence="3" id="KW-0808">Transferase</keyword>
<dbReference type="InterPro" id="IPR008271">
    <property type="entry name" value="Ser/Thr_kinase_AS"/>
</dbReference>
<dbReference type="EMBL" id="AP023343">
    <property type="protein sequence ID" value="BCI92256.1"/>
    <property type="molecule type" value="Genomic_DNA"/>
</dbReference>
<feature type="binding site" evidence="9">
    <location>
        <position position="53"/>
    </location>
    <ligand>
        <name>ATP</name>
        <dbReference type="ChEBI" id="CHEBI:30616"/>
    </ligand>
</feature>
<gene>
    <name evidence="11" type="ORF">NIIDMKKI_74620</name>
</gene>
<dbReference type="Gene3D" id="3.30.200.20">
    <property type="entry name" value="Phosphorylase Kinase, domain 1"/>
    <property type="match status" value="1"/>
</dbReference>
<keyword evidence="6 9" id="KW-0067">ATP-binding</keyword>
<dbReference type="EC" id="2.7.11.1" evidence="1"/>
<evidence type="ECO:0000256" key="5">
    <source>
        <dbReference type="ARBA" id="ARBA00022777"/>
    </source>
</evidence>
<keyword evidence="2" id="KW-0723">Serine/threonine-protein kinase</keyword>
<proteinExistence type="predicted"/>
<dbReference type="GO" id="GO:0004674">
    <property type="term" value="F:protein serine/threonine kinase activity"/>
    <property type="evidence" value="ECO:0007669"/>
    <property type="project" value="UniProtKB-KW"/>
</dbReference>
<comment type="catalytic activity">
    <reaction evidence="8">
        <text>L-seryl-[protein] + ATP = O-phospho-L-seryl-[protein] + ADP + H(+)</text>
        <dbReference type="Rhea" id="RHEA:17989"/>
        <dbReference type="Rhea" id="RHEA-COMP:9863"/>
        <dbReference type="Rhea" id="RHEA-COMP:11604"/>
        <dbReference type="ChEBI" id="CHEBI:15378"/>
        <dbReference type="ChEBI" id="CHEBI:29999"/>
        <dbReference type="ChEBI" id="CHEBI:30616"/>
        <dbReference type="ChEBI" id="CHEBI:83421"/>
        <dbReference type="ChEBI" id="CHEBI:456216"/>
        <dbReference type="EC" id="2.7.11.1"/>
    </reaction>
</comment>
<dbReference type="SMART" id="SM00220">
    <property type="entry name" value="S_TKc"/>
    <property type="match status" value="1"/>
</dbReference>
<dbReference type="InterPro" id="IPR017441">
    <property type="entry name" value="Protein_kinase_ATP_BS"/>
</dbReference>
<sequence>MAWIASTLTVAGQDAVGGTPFGRYRLVELLGHGGMGEVWRAHDTGTDRIVAIKLLHPHFSDNEEFKRRFRREAHAAARLNTPHAIPIYDYGEIDGRLYMCMRLIEGRDLQSVLAEGPLDPAWALRIIEQVAKALQAAHRIDLLHRDVKPSNILLDVDGFAYLIDFGIARALDET</sequence>
<dbReference type="InterPro" id="IPR000719">
    <property type="entry name" value="Prot_kinase_dom"/>
</dbReference>
<feature type="domain" description="Protein kinase" evidence="10">
    <location>
        <begin position="24"/>
        <end position="174"/>
    </location>
</feature>
<dbReference type="PROSITE" id="PS00108">
    <property type="entry name" value="PROTEIN_KINASE_ST"/>
    <property type="match status" value="1"/>
</dbReference>
<evidence type="ECO:0000256" key="3">
    <source>
        <dbReference type="ARBA" id="ARBA00022679"/>
    </source>
</evidence>
<evidence type="ECO:0000256" key="7">
    <source>
        <dbReference type="ARBA" id="ARBA00047899"/>
    </source>
</evidence>
<dbReference type="PROSITE" id="PS50011">
    <property type="entry name" value="PROTEIN_KINASE_DOM"/>
    <property type="match status" value="1"/>
</dbReference>
<evidence type="ECO:0000256" key="9">
    <source>
        <dbReference type="PROSITE-ProRule" id="PRU10141"/>
    </source>
</evidence>
<dbReference type="SUPFAM" id="SSF56112">
    <property type="entry name" value="Protein kinase-like (PK-like)"/>
    <property type="match status" value="1"/>
</dbReference>
<protein>
    <recommendedName>
        <fullName evidence="1">non-specific serine/threonine protein kinase</fullName>
        <ecNumber evidence="1">2.7.11.1</ecNumber>
    </recommendedName>
</protein>
<evidence type="ECO:0000256" key="1">
    <source>
        <dbReference type="ARBA" id="ARBA00012513"/>
    </source>
</evidence>
<comment type="catalytic activity">
    <reaction evidence="7">
        <text>L-threonyl-[protein] + ATP = O-phospho-L-threonyl-[protein] + ADP + H(+)</text>
        <dbReference type="Rhea" id="RHEA:46608"/>
        <dbReference type="Rhea" id="RHEA-COMP:11060"/>
        <dbReference type="Rhea" id="RHEA-COMP:11605"/>
        <dbReference type="ChEBI" id="CHEBI:15378"/>
        <dbReference type="ChEBI" id="CHEBI:30013"/>
        <dbReference type="ChEBI" id="CHEBI:30616"/>
        <dbReference type="ChEBI" id="CHEBI:61977"/>
        <dbReference type="ChEBI" id="CHEBI:456216"/>
        <dbReference type="EC" id="2.7.11.1"/>
    </reaction>
</comment>
<evidence type="ECO:0000313" key="11">
    <source>
        <dbReference type="EMBL" id="BCI92256.1"/>
    </source>
</evidence>
<dbReference type="InterPro" id="IPR011009">
    <property type="entry name" value="Kinase-like_dom_sf"/>
</dbReference>
<dbReference type="FunFam" id="3.30.200.20:FF:000035">
    <property type="entry name" value="Serine/threonine protein kinase Stk1"/>
    <property type="match status" value="1"/>
</dbReference>
<dbReference type="AlphaFoldDB" id="A0A7G1IMM4"/>
<evidence type="ECO:0000256" key="8">
    <source>
        <dbReference type="ARBA" id="ARBA00048679"/>
    </source>
</evidence>
<keyword evidence="12" id="KW-1185">Reference proteome</keyword>